<dbReference type="Proteomes" id="UP000254425">
    <property type="component" value="Chromosome"/>
</dbReference>
<proteinExistence type="predicted"/>
<dbReference type="Pfam" id="PF12802">
    <property type="entry name" value="MarR_2"/>
    <property type="match status" value="1"/>
</dbReference>
<dbReference type="PANTHER" id="PTHR33164">
    <property type="entry name" value="TRANSCRIPTIONAL REGULATOR, MARR FAMILY"/>
    <property type="match status" value="1"/>
</dbReference>
<feature type="domain" description="HTH marR-type" evidence="5">
    <location>
        <begin position="50"/>
        <end position="149"/>
    </location>
</feature>
<keyword evidence="7" id="KW-1185">Reference proteome</keyword>
<dbReference type="InterPro" id="IPR039422">
    <property type="entry name" value="MarR/SlyA-like"/>
</dbReference>
<dbReference type="SUPFAM" id="SSF46785">
    <property type="entry name" value="Winged helix' DNA-binding domain"/>
    <property type="match status" value="1"/>
</dbReference>
<evidence type="ECO:0000259" key="5">
    <source>
        <dbReference type="SMART" id="SM00347"/>
    </source>
</evidence>
<accession>A0A345XX66</accession>
<feature type="region of interest" description="Disordered" evidence="4">
    <location>
        <begin position="1"/>
        <end position="28"/>
    </location>
</feature>
<evidence type="ECO:0000313" key="6">
    <source>
        <dbReference type="EMBL" id="AXK36232.1"/>
    </source>
</evidence>
<dbReference type="AlphaFoldDB" id="A0A345XX66"/>
<evidence type="ECO:0000256" key="3">
    <source>
        <dbReference type="ARBA" id="ARBA00023163"/>
    </source>
</evidence>
<dbReference type="GO" id="GO:0006950">
    <property type="term" value="P:response to stress"/>
    <property type="evidence" value="ECO:0007669"/>
    <property type="project" value="TreeGrafter"/>
</dbReference>
<dbReference type="InterPro" id="IPR036388">
    <property type="entry name" value="WH-like_DNA-bd_sf"/>
</dbReference>
<dbReference type="SMART" id="SM00347">
    <property type="entry name" value="HTH_MARR"/>
    <property type="match status" value="1"/>
</dbReference>
<keyword evidence="3" id="KW-0804">Transcription</keyword>
<organism evidence="6 7">
    <name type="scientific">Streptomyces armeniacus</name>
    <dbReference type="NCBI Taxonomy" id="83291"/>
    <lineage>
        <taxon>Bacteria</taxon>
        <taxon>Bacillati</taxon>
        <taxon>Actinomycetota</taxon>
        <taxon>Actinomycetes</taxon>
        <taxon>Kitasatosporales</taxon>
        <taxon>Streptomycetaceae</taxon>
        <taxon>Streptomyces</taxon>
    </lineage>
</organism>
<dbReference type="InterPro" id="IPR036390">
    <property type="entry name" value="WH_DNA-bd_sf"/>
</dbReference>
<keyword evidence="1" id="KW-0805">Transcription regulation</keyword>
<evidence type="ECO:0000256" key="4">
    <source>
        <dbReference type="SAM" id="MobiDB-lite"/>
    </source>
</evidence>
<dbReference type="EMBL" id="CP031320">
    <property type="protein sequence ID" value="AXK36232.1"/>
    <property type="molecule type" value="Genomic_DNA"/>
</dbReference>
<feature type="compositionally biased region" description="Pro residues" evidence="4">
    <location>
        <begin position="1"/>
        <end position="26"/>
    </location>
</feature>
<reference evidence="6 7" key="1">
    <citation type="submission" date="2018-07" db="EMBL/GenBank/DDBJ databases">
        <title>Draft genome of the type strain Streptomyces armeniacus ATCC 15676.</title>
        <authorList>
            <person name="Labana P."/>
            <person name="Gosse J.T."/>
            <person name="Boddy C.N."/>
        </authorList>
    </citation>
    <scope>NUCLEOTIDE SEQUENCE [LARGE SCALE GENOMIC DNA]</scope>
    <source>
        <strain evidence="6 7">ATCC 15676</strain>
    </source>
</reference>
<dbReference type="RefSeq" id="WP_208883042.1">
    <property type="nucleotide sequence ID" value="NZ_CP031320.1"/>
</dbReference>
<evidence type="ECO:0000256" key="1">
    <source>
        <dbReference type="ARBA" id="ARBA00023015"/>
    </source>
</evidence>
<keyword evidence="2" id="KW-0238">DNA-binding</keyword>
<dbReference type="KEGG" id="sarm:DVA86_30210"/>
<dbReference type="GO" id="GO:0003677">
    <property type="term" value="F:DNA binding"/>
    <property type="evidence" value="ECO:0007669"/>
    <property type="project" value="UniProtKB-KW"/>
</dbReference>
<evidence type="ECO:0000313" key="7">
    <source>
        <dbReference type="Proteomes" id="UP000254425"/>
    </source>
</evidence>
<evidence type="ECO:0000256" key="2">
    <source>
        <dbReference type="ARBA" id="ARBA00023125"/>
    </source>
</evidence>
<sequence>MTPPVPSDPSRPPAPSAVPEPEPEPGPELLGTRLRHLLDLMEADVAAVYADLGLPDGYRPRFTPVIRTLAATGPLPIRDLATAIGVTHSAASQTVAQLVKRGLVDTAPGTDARQRVVRLTAAAEPLLPALEAEWAATSAAAAQFEEELPYPLSRLIGEALEALRRRPMRERIAATAAPHGTAPHGTAPR</sequence>
<dbReference type="PANTHER" id="PTHR33164:SF64">
    <property type="entry name" value="TRANSCRIPTIONAL REGULATOR SLYA"/>
    <property type="match status" value="1"/>
</dbReference>
<gene>
    <name evidence="6" type="ORF">DVA86_30210</name>
</gene>
<name>A0A345XX66_9ACTN</name>
<dbReference type="InterPro" id="IPR000835">
    <property type="entry name" value="HTH_MarR-typ"/>
</dbReference>
<dbReference type="GO" id="GO:0003700">
    <property type="term" value="F:DNA-binding transcription factor activity"/>
    <property type="evidence" value="ECO:0007669"/>
    <property type="project" value="InterPro"/>
</dbReference>
<protein>
    <submittedName>
        <fullName evidence="6">MarR family transcriptional regulator</fullName>
    </submittedName>
</protein>
<dbReference type="Gene3D" id="1.10.10.10">
    <property type="entry name" value="Winged helix-like DNA-binding domain superfamily/Winged helix DNA-binding domain"/>
    <property type="match status" value="1"/>
</dbReference>